<dbReference type="AlphaFoldDB" id="A0A1Y2CB24"/>
<reference evidence="2 3" key="1">
    <citation type="submission" date="2016-07" db="EMBL/GenBank/DDBJ databases">
        <title>Pervasive Adenine N6-methylation of Active Genes in Fungi.</title>
        <authorList>
            <consortium name="DOE Joint Genome Institute"/>
            <person name="Mondo S.J."/>
            <person name="Dannebaum R.O."/>
            <person name="Kuo R.C."/>
            <person name="Labutti K."/>
            <person name="Haridas S."/>
            <person name="Kuo A."/>
            <person name="Salamov A."/>
            <person name="Ahrendt S.R."/>
            <person name="Lipzen A."/>
            <person name="Sullivan W."/>
            <person name="Andreopoulos W.B."/>
            <person name="Clum A."/>
            <person name="Lindquist E."/>
            <person name="Daum C."/>
            <person name="Ramamoorthy G.K."/>
            <person name="Gryganskyi A."/>
            <person name="Culley D."/>
            <person name="Magnuson J.K."/>
            <person name="James T.Y."/>
            <person name="O'Malley M.A."/>
            <person name="Stajich J.E."/>
            <person name="Spatafora J.W."/>
            <person name="Visel A."/>
            <person name="Grigoriev I.V."/>
        </authorList>
    </citation>
    <scope>NUCLEOTIDE SEQUENCE [LARGE SCALE GENOMIC DNA]</scope>
    <source>
        <strain evidence="2 3">JEL800</strain>
    </source>
</reference>
<dbReference type="OrthoDB" id="2148037at2759"/>
<evidence type="ECO:0000313" key="3">
    <source>
        <dbReference type="Proteomes" id="UP000193642"/>
    </source>
</evidence>
<evidence type="ECO:0008006" key="4">
    <source>
        <dbReference type="Google" id="ProtNLM"/>
    </source>
</evidence>
<gene>
    <name evidence="2" type="ORF">BCR33DRAFT_236079</name>
</gene>
<proteinExistence type="predicted"/>
<keyword evidence="3" id="KW-1185">Reference proteome</keyword>
<name>A0A1Y2CB24_9FUNG</name>
<feature type="region of interest" description="Disordered" evidence="1">
    <location>
        <begin position="1"/>
        <end position="22"/>
    </location>
</feature>
<dbReference type="Proteomes" id="UP000193642">
    <property type="component" value="Unassembled WGS sequence"/>
</dbReference>
<evidence type="ECO:0000313" key="2">
    <source>
        <dbReference type="EMBL" id="ORY44136.1"/>
    </source>
</evidence>
<accession>A0A1Y2CB24</accession>
<dbReference type="EMBL" id="MCGO01000023">
    <property type="protein sequence ID" value="ORY44136.1"/>
    <property type="molecule type" value="Genomic_DNA"/>
</dbReference>
<comment type="caution">
    <text evidence="2">The sequence shown here is derived from an EMBL/GenBank/DDBJ whole genome shotgun (WGS) entry which is preliminary data.</text>
</comment>
<protein>
    <recommendedName>
        <fullName evidence="4">Mitochondrial carrier</fullName>
    </recommendedName>
</protein>
<sequence length="173" mass="19243">MSTPTPSTTTTSTTTSTTTASTTSNSISWLERGWLGYHAFVHTGVGLANAIAPFEIMQTRIERNGGGSLQTLFASAMKEVESAERSPLSSPSPSQPSPPLLLLIRPMRLQLETWRLPQRQILTELLWRRKTWIHWLPLLPRPSSKSNTQLPPTPSLLTWLSLDCVLTRLLNVV</sequence>
<evidence type="ECO:0000256" key="1">
    <source>
        <dbReference type="SAM" id="MobiDB-lite"/>
    </source>
</evidence>
<organism evidence="2 3">
    <name type="scientific">Rhizoclosmatium globosum</name>
    <dbReference type="NCBI Taxonomy" id="329046"/>
    <lineage>
        <taxon>Eukaryota</taxon>
        <taxon>Fungi</taxon>
        <taxon>Fungi incertae sedis</taxon>
        <taxon>Chytridiomycota</taxon>
        <taxon>Chytridiomycota incertae sedis</taxon>
        <taxon>Chytridiomycetes</taxon>
        <taxon>Chytridiales</taxon>
        <taxon>Chytriomycetaceae</taxon>
        <taxon>Rhizoclosmatium</taxon>
    </lineage>
</organism>